<dbReference type="Pfam" id="PF01841">
    <property type="entry name" value="Transglut_core"/>
    <property type="match status" value="1"/>
</dbReference>
<accession>A0A383CVT4</accession>
<protein>
    <recommendedName>
        <fullName evidence="2">Transglutaminase-like domain-containing protein</fullName>
    </recommendedName>
</protein>
<organism evidence="3">
    <name type="scientific">marine metagenome</name>
    <dbReference type="NCBI Taxonomy" id="408172"/>
    <lineage>
        <taxon>unclassified sequences</taxon>
        <taxon>metagenomes</taxon>
        <taxon>ecological metagenomes</taxon>
    </lineage>
</organism>
<name>A0A383CVT4_9ZZZZ</name>
<keyword evidence="1" id="KW-0812">Transmembrane</keyword>
<dbReference type="AlphaFoldDB" id="A0A383CVT4"/>
<evidence type="ECO:0000256" key="1">
    <source>
        <dbReference type="SAM" id="Phobius"/>
    </source>
</evidence>
<evidence type="ECO:0000313" key="3">
    <source>
        <dbReference type="EMBL" id="SVE36437.1"/>
    </source>
</evidence>
<gene>
    <name evidence="3" type="ORF">METZ01_LOCUS489291</name>
</gene>
<feature type="non-terminal residue" evidence="3">
    <location>
        <position position="214"/>
    </location>
</feature>
<proteinExistence type="predicted"/>
<dbReference type="InterPro" id="IPR038765">
    <property type="entry name" value="Papain-like_cys_pep_sf"/>
</dbReference>
<feature type="domain" description="Transglutaminase-like" evidence="2">
    <location>
        <begin position="60"/>
        <end position="133"/>
    </location>
</feature>
<feature type="transmembrane region" description="Helical" evidence="1">
    <location>
        <begin position="7"/>
        <end position="24"/>
    </location>
</feature>
<dbReference type="SUPFAM" id="SSF54001">
    <property type="entry name" value="Cysteine proteinases"/>
    <property type="match status" value="1"/>
</dbReference>
<keyword evidence="1" id="KW-1133">Transmembrane helix</keyword>
<dbReference type="InterPro" id="IPR002931">
    <property type="entry name" value="Transglutaminase-like"/>
</dbReference>
<dbReference type="EMBL" id="UINC01212214">
    <property type="protein sequence ID" value="SVE36437.1"/>
    <property type="molecule type" value="Genomic_DNA"/>
</dbReference>
<sequence>MKELLKTFILVSALIISVTVFFNLQTITRVGVDYKVQIIQIPLYLKILNFYDRHFNYKWLTGRIIGNLDKDQEKAIRLLNWTLNHIKQQPKSLPVMDEHVWSVIVRGYGVSDNFNDVFSTLCNYAGMDAYFSSVKDSEHILVGYMSFVKIDGNWTTFDPYNGVYFRNQSGNIASIQDMKAGNMKIIHLSGSHNKMKVDYLALTKYLPDTIKFKF</sequence>
<reference evidence="3" key="1">
    <citation type="submission" date="2018-05" db="EMBL/GenBank/DDBJ databases">
        <authorList>
            <person name="Lanie J.A."/>
            <person name="Ng W.-L."/>
            <person name="Kazmierczak K.M."/>
            <person name="Andrzejewski T.M."/>
            <person name="Davidsen T.M."/>
            <person name="Wayne K.J."/>
            <person name="Tettelin H."/>
            <person name="Glass J.I."/>
            <person name="Rusch D."/>
            <person name="Podicherti R."/>
            <person name="Tsui H.-C.T."/>
            <person name="Winkler M.E."/>
        </authorList>
    </citation>
    <scope>NUCLEOTIDE SEQUENCE</scope>
</reference>
<dbReference type="Gene3D" id="3.10.620.30">
    <property type="match status" value="1"/>
</dbReference>
<evidence type="ECO:0000259" key="2">
    <source>
        <dbReference type="Pfam" id="PF01841"/>
    </source>
</evidence>
<keyword evidence="1" id="KW-0472">Membrane</keyword>